<feature type="transmembrane region" description="Helical" evidence="2">
    <location>
        <begin position="530"/>
        <end position="551"/>
    </location>
</feature>
<dbReference type="EMBL" id="AP019860">
    <property type="protein sequence ID" value="BBM85078.1"/>
    <property type="molecule type" value="Genomic_DNA"/>
</dbReference>
<feature type="compositionally biased region" description="Low complexity" evidence="1">
    <location>
        <begin position="429"/>
        <end position="438"/>
    </location>
</feature>
<proteinExistence type="predicted"/>
<organism evidence="3 4">
    <name type="scientific">Uabimicrobium amorphum</name>
    <dbReference type="NCBI Taxonomy" id="2596890"/>
    <lineage>
        <taxon>Bacteria</taxon>
        <taxon>Pseudomonadati</taxon>
        <taxon>Planctomycetota</taxon>
        <taxon>Candidatus Uabimicrobiia</taxon>
        <taxon>Candidatus Uabimicrobiales</taxon>
        <taxon>Candidatus Uabimicrobiaceae</taxon>
        <taxon>Candidatus Uabimicrobium</taxon>
    </lineage>
</organism>
<keyword evidence="2" id="KW-0472">Membrane</keyword>
<dbReference type="AlphaFoldDB" id="A0A5S9INC7"/>
<feature type="transmembrane region" description="Helical" evidence="2">
    <location>
        <begin position="68"/>
        <end position="86"/>
    </location>
</feature>
<feature type="region of interest" description="Disordered" evidence="1">
    <location>
        <begin position="417"/>
        <end position="467"/>
    </location>
</feature>
<keyword evidence="2" id="KW-0812">Transmembrane</keyword>
<evidence type="ECO:0000313" key="4">
    <source>
        <dbReference type="Proteomes" id="UP000326354"/>
    </source>
</evidence>
<feature type="compositionally biased region" description="Polar residues" evidence="1">
    <location>
        <begin position="439"/>
        <end position="451"/>
    </location>
</feature>
<gene>
    <name evidence="3" type="ORF">UABAM_03441</name>
</gene>
<feature type="compositionally biased region" description="Acidic residues" evidence="1">
    <location>
        <begin position="452"/>
        <end position="463"/>
    </location>
</feature>
<name>A0A5S9INC7_UABAM</name>
<protein>
    <submittedName>
        <fullName evidence="3">Uncharacterized protein</fullName>
    </submittedName>
</protein>
<dbReference type="RefSeq" id="WP_151969198.1">
    <property type="nucleotide sequence ID" value="NZ_AP019860.1"/>
</dbReference>
<evidence type="ECO:0000313" key="3">
    <source>
        <dbReference type="EMBL" id="BBM85078.1"/>
    </source>
</evidence>
<feature type="transmembrane region" description="Helical" evidence="2">
    <location>
        <begin position="327"/>
        <end position="345"/>
    </location>
</feature>
<feature type="transmembrane region" description="Helical" evidence="2">
    <location>
        <begin position="6"/>
        <end position="25"/>
    </location>
</feature>
<feature type="transmembrane region" description="Helical" evidence="2">
    <location>
        <begin position="223"/>
        <end position="242"/>
    </location>
</feature>
<feature type="transmembrane region" description="Helical" evidence="2">
    <location>
        <begin position="366"/>
        <end position="388"/>
    </location>
</feature>
<sequence>MIIDIVILIVAMATGAAFAFAASYLKKTPLLIPVRSEDPVPVKVGAPIPFRLTTYGEIKDKTVHRPRLLLAMMVFAITILILKPIVNVSYSWNFIMMCSLFLICGLLCFIDFRSTITLIIFAGIPPFLLSIFGFDNYFWLVFSCGMIPGFKIGLDVANSYTSLMGSVEDKMKVSDNPYYQYYYLLLKWLPIVIVYQIACYCFPVIDIVNLLQIASQSFWKYPLILIVLILTMNLIWVVFPLYRETLTTNNVEAAGEFTKEVRELERKAQQENTTPRYLMALDRQARTPSMSNFIAYARNPKAYPKNQTVNNFLSHENAWLSFQSEQIAGLLFISVFLLLHLFCQMTEAMYMAGISNYTRTFEDNLLIFWAIASTISLWVSAVFLLGIFTNLPTKKSDGSAIAPNSGIPDVAAMQQVEVSSSVEQEETTPTEQPQVSQQAEPITNENVTNTEIQDEPAQEESKEEELVPSVIENNREIIRRAQQHSEMIVTCFHDGSDVALREEDNSILEKDDPKSTEQIDVEVNDVSQKLWFKFSAFLVIFGAMSIIAGVAGHYSIGGKIGDKEVEFAGVNTEISLKINGPEESISGKWTAKATVSASSPVPVFESYIPQQTYTKDGIRIATSFNTANKTWNFEKDKRKLTPNVNAELQPFSVYIHSKIVDNRELMGKNIPLKVYVTVQYPIRKNGQIVQKTQELEKNIELRILTDNHWIIHEISRYLMAMGIFTWIAFAIWLVILSSYLKKQKQA</sequence>
<keyword evidence="4" id="KW-1185">Reference proteome</keyword>
<keyword evidence="2" id="KW-1133">Transmembrane helix</keyword>
<evidence type="ECO:0000256" key="2">
    <source>
        <dbReference type="SAM" id="Phobius"/>
    </source>
</evidence>
<dbReference type="Proteomes" id="UP000326354">
    <property type="component" value="Chromosome"/>
</dbReference>
<feature type="transmembrane region" description="Helical" evidence="2">
    <location>
        <begin position="717"/>
        <end position="740"/>
    </location>
</feature>
<evidence type="ECO:0000256" key="1">
    <source>
        <dbReference type="SAM" id="MobiDB-lite"/>
    </source>
</evidence>
<feature type="transmembrane region" description="Helical" evidence="2">
    <location>
        <begin position="188"/>
        <end position="211"/>
    </location>
</feature>
<accession>A0A5S9INC7</accession>
<reference evidence="3 4" key="1">
    <citation type="submission" date="2019-08" db="EMBL/GenBank/DDBJ databases">
        <title>Complete genome sequence of Candidatus Uab amorphum.</title>
        <authorList>
            <person name="Shiratori T."/>
            <person name="Suzuki S."/>
            <person name="Kakizawa Y."/>
            <person name="Ishida K."/>
        </authorList>
    </citation>
    <scope>NUCLEOTIDE SEQUENCE [LARGE SCALE GENOMIC DNA]</scope>
    <source>
        <strain evidence="3 4">SRT547</strain>
    </source>
</reference>
<dbReference type="KEGG" id="uam:UABAM_03441"/>